<feature type="transmembrane region" description="Helical" evidence="1">
    <location>
        <begin position="84"/>
        <end position="110"/>
    </location>
</feature>
<dbReference type="Proteomes" id="UP001165641">
    <property type="component" value="Unassembled WGS sequence"/>
</dbReference>
<evidence type="ECO:0000313" key="3">
    <source>
        <dbReference type="Proteomes" id="UP001165641"/>
    </source>
</evidence>
<keyword evidence="1" id="KW-0472">Membrane</keyword>
<gene>
    <name evidence="2" type="ORF">PAF17_01735</name>
</gene>
<keyword evidence="1" id="KW-1133">Transmembrane helix</keyword>
<evidence type="ECO:0000256" key="1">
    <source>
        <dbReference type="SAM" id="Phobius"/>
    </source>
</evidence>
<evidence type="ECO:0008006" key="4">
    <source>
        <dbReference type="Google" id="ProtNLM"/>
    </source>
</evidence>
<evidence type="ECO:0000313" key="2">
    <source>
        <dbReference type="EMBL" id="MDB6176222.1"/>
    </source>
</evidence>
<protein>
    <recommendedName>
        <fullName evidence="4">Tripartite tricarboxylate transporter TctB family protein</fullName>
    </recommendedName>
</protein>
<reference evidence="2" key="1">
    <citation type="submission" date="2022-12" db="EMBL/GenBank/DDBJ databases">
        <title>Paracoccus onchidii sp. nov., isolated from a marine invertebrate from the South China Sea.</title>
        <authorList>
            <person name="Xu S."/>
            <person name="Liu Z."/>
            <person name="Xu Y."/>
        </authorList>
    </citation>
    <scope>NUCLEOTIDE SEQUENCE</scope>
    <source>
        <strain evidence="2">Z330</strain>
    </source>
</reference>
<proteinExistence type="predicted"/>
<keyword evidence="3" id="KW-1185">Reference proteome</keyword>
<comment type="caution">
    <text evidence="2">The sequence shown here is derived from an EMBL/GenBank/DDBJ whole genome shotgun (WGS) entry which is preliminary data.</text>
</comment>
<keyword evidence="1" id="KW-0812">Transmembrane</keyword>
<dbReference type="EMBL" id="JAQBIE010000002">
    <property type="protein sequence ID" value="MDB6176222.1"/>
    <property type="molecule type" value="Genomic_DNA"/>
</dbReference>
<name>A0ABT4ZAQ5_9RHOB</name>
<accession>A0ABT4ZAQ5</accession>
<feature type="transmembrane region" description="Helical" evidence="1">
    <location>
        <begin position="12"/>
        <end position="30"/>
    </location>
</feature>
<feature type="transmembrane region" description="Helical" evidence="1">
    <location>
        <begin position="156"/>
        <end position="173"/>
    </location>
</feature>
<organism evidence="2 3">
    <name type="scientific">Paracoccus onchidii</name>
    <dbReference type="NCBI Taxonomy" id="3017813"/>
    <lineage>
        <taxon>Bacteria</taxon>
        <taxon>Pseudomonadati</taxon>
        <taxon>Pseudomonadota</taxon>
        <taxon>Alphaproteobacteria</taxon>
        <taxon>Rhodobacterales</taxon>
        <taxon>Paracoccaceae</taxon>
        <taxon>Paracoccus</taxon>
    </lineage>
</organism>
<sequence>MSPNPRRVDLAFGLLGLCLGLATLFVWIPADIDTGVIDTWRRVTRIGDSMLPAFATIGVLLSCLGITVKALTSRANPTWPPLHGSVLCVVAAILAVSIGLMMVTGPILAWVILGPDHPYRALRDDLPWKYTGFLTGGTFLVVALQALATRRIHWRMIGLAFLSTFVIAMIYGLPFEDLLLPPNGDF</sequence>
<feature type="transmembrane region" description="Helical" evidence="1">
    <location>
        <begin position="50"/>
        <end position="72"/>
    </location>
</feature>
<dbReference type="RefSeq" id="WP_271887357.1">
    <property type="nucleotide sequence ID" value="NZ_JAQBIE010000002.1"/>
</dbReference>
<feature type="transmembrane region" description="Helical" evidence="1">
    <location>
        <begin position="130"/>
        <end position="149"/>
    </location>
</feature>